<dbReference type="AlphaFoldDB" id="A0A1K1LQX3"/>
<evidence type="ECO:0000256" key="2">
    <source>
        <dbReference type="ARBA" id="ARBA00023315"/>
    </source>
</evidence>
<dbReference type="InterPro" id="IPR016181">
    <property type="entry name" value="Acyl_CoA_acyltransferase"/>
</dbReference>
<keyword evidence="1" id="KW-0808">Transferase</keyword>
<dbReference type="InterPro" id="IPR000182">
    <property type="entry name" value="GNAT_dom"/>
</dbReference>
<protein>
    <submittedName>
        <fullName evidence="4">Ribosomal protein S18 acetylase RimI</fullName>
    </submittedName>
</protein>
<dbReference type="PROSITE" id="PS51186">
    <property type="entry name" value="GNAT"/>
    <property type="match status" value="1"/>
</dbReference>
<accession>A0A1K1LQX3</accession>
<dbReference type="Gene3D" id="3.40.630.30">
    <property type="match status" value="1"/>
</dbReference>
<keyword evidence="4" id="KW-0689">Ribosomal protein</keyword>
<proteinExistence type="predicted"/>
<gene>
    <name evidence="4" type="ORF">SAMN02910280_0682</name>
</gene>
<evidence type="ECO:0000313" key="4">
    <source>
        <dbReference type="EMBL" id="SFW13317.1"/>
    </source>
</evidence>
<dbReference type="Pfam" id="PF00583">
    <property type="entry name" value="Acetyltransf_1"/>
    <property type="match status" value="1"/>
</dbReference>
<keyword evidence="4" id="KW-0687">Ribonucleoprotein</keyword>
<evidence type="ECO:0000256" key="1">
    <source>
        <dbReference type="ARBA" id="ARBA00022679"/>
    </source>
</evidence>
<dbReference type="RefSeq" id="WP_081367758.1">
    <property type="nucleotide sequence ID" value="NZ_FPIP01000001.1"/>
</dbReference>
<dbReference type="EMBL" id="FPIP01000001">
    <property type="protein sequence ID" value="SFW13317.1"/>
    <property type="molecule type" value="Genomic_DNA"/>
</dbReference>
<keyword evidence="2" id="KW-0012">Acyltransferase</keyword>
<evidence type="ECO:0000313" key="5">
    <source>
        <dbReference type="Proteomes" id="UP000183461"/>
    </source>
</evidence>
<dbReference type="GO" id="GO:0016747">
    <property type="term" value="F:acyltransferase activity, transferring groups other than amino-acyl groups"/>
    <property type="evidence" value="ECO:0007669"/>
    <property type="project" value="InterPro"/>
</dbReference>
<dbReference type="InterPro" id="IPR050680">
    <property type="entry name" value="YpeA/RimI_acetyltransf"/>
</dbReference>
<evidence type="ECO:0000259" key="3">
    <source>
        <dbReference type="PROSITE" id="PS51186"/>
    </source>
</evidence>
<dbReference type="SUPFAM" id="SSF55729">
    <property type="entry name" value="Acyl-CoA N-acyltransferases (Nat)"/>
    <property type="match status" value="1"/>
</dbReference>
<sequence length="151" mass="17383">MIKVYKMQLDGNIDITCNISCIPFDMMYYKEYQRIYNDCFRKMRTALDIKPYDFLSDISQIADKCSDISLLIKDGKLIGSVACYGNEIDDLIVAPEYQHKGFGRQLLLWAIHSIRNKNSKPITLHVAEYNHNAAKLYKSVGFSVIETEIIS</sequence>
<dbReference type="Proteomes" id="UP000183461">
    <property type="component" value="Unassembled WGS sequence"/>
</dbReference>
<dbReference type="PANTHER" id="PTHR43420">
    <property type="entry name" value="ACETYLTRANSFERASE"/>
    <property type="match status" value="1"/>
</dbReference>
<name>A0A1K1LQX3_RUMFL</name>
<feature type="domain" description="N-acetyltransferase" evidence="3">
    <location>
        <begin position="19"/>
        <end position="151"/>
    </location>
</feature>
<organism evidence="4 5">
    <name type="scientific">Ruminococcus flavefaciens</name>
    <dbReference type="NCBI Taxonomy" id="1265"/>
    <lineage>
        <taxon>Bacteria</taxon>
        <taxon>Bacillati</taxon>
        <taxon>Bacillota</taxon>
        <taxon>Clostridia</taxon>
        <taxon>Eubacteriales</taxon>
        <taxon>Oscillospiraceae</taxon>
        <taxon>Ruminococcus</taxon>
    </lineage>
</organism>
<dbReference type="GO" id="GO:0005840">
    <property type="term" value="C:ribosome"/>
    <property type="evidence" value="ECO:0007669"/>
    <property type="project" value="UniProtKB-KW"/>
</dbReference>
<reference evidence="4 5" key="1">
    <citation type="submission" date="2016-11" db="EMBL/GenBank/DDBJ databases">
        <authorList>
            <person name="Jaros S."/>
            <person name="Januszkiewicz K."/>
            <person name="Wedrychowicz H."/>
        </authorList>
    </citation>
    <scope>NUCLEOTIDE SEQUENCE [LARGE SCALE GENOMIC DNA]</scope>
    <source>
        <strain evidence="4 5">YL228</strain>
    </source>
</reference>
<dbReference type="CDD" id="cd04301">
    <property type="entry name" value="NAT_SF"/>
    <property type="match status" value="1"/>
</dbReference>